<reference evidence="3" key="1">
    <citation type="submission" date="2020-05" db="EMBL/GenBank/DDBJ databases">
        <title>Frigoriglobus tundricola gen. nov., sp. nov., a psychrotolerant cellulolytic planctomycete of the family Gemmataceae with two divergent copies of 16S rRNA gene.</title>
        <authorList>
            <person name="Kulichevskaya I.S."/>
            <person name="Ivanova A.A."/>
            <person name="Naumoff D.G."/>
            <person name="Beletsky A.V."/>
            <person name="Rijpstra W.I.C."/>
            <person name="Sinninghe Damste J.S."/>
            <person name="Mardanov A.V."/>
            <person name="Ravin N.V."/>
            <person name="Dedysh S.N."/>
        </authorList>
    </citation>
    <scope>NUCLEOTIDE SEQUENCE [LARGE SCALE GENOMIC DNA]</scope>
    <source>
        <strain evidence="3">PL17</strain>
    </source>
</reference>
<dbReference type="GO" id="GO:0008999">
    <property type="term" value="F:protein-N-terminal-alanine acetyltransferase activity"/>
    <property type="evidence" value="ECO:0007669"/>
    <property type="project" value="UniProtKB-EC"/>
</dbReference>
<dbReference type="Proteomes" id="UP000503447">
    <property type="component" value="Chromosome"/>
</dbReference>
<dbReference type="Gene3D" id="3.40.630.30">
    <property type="match status" value="1"/>
</dbReference>
<dbReference type="CDD" id="cd04301">
    <property type="entry name" value="NAT_SF"/>
    <property type="match status" value="1"/>
</dbReference>
<keyword evidence="2" id="KW-0012">Acyltransferase</keyword>
<organism evidence="2 3">
    <name type="scientific">Frigoriglobus tundricola</name>
    <dbReference type="NCBI Taxonomy" id="2774151"/>
    <lineage>
        <taxon>Bacteria</taxon>
        <taxon>Pseudomonadati</taxon>
        <taxon>Planctomycetota</taxon>
        <taxon>Planctomycetia</taxon>
        <taxon>Gemmatales</taxon>
        <taxon>Gemmataceae</taxon>
        <taxon>Frigoriglobus</taxon>
    </lineage>
</organism>
<dbReference type="AlphaFoldDB" id="A0A6M5Z0I5"/>
<dbReference type="PROSITE" id="PS51186">
    <property type="entry name" value="GNAT"/>
    <property type="match status" value="1"/>
</dbReference>
<evidence type="ECO:0000259" key="1">
    <source>
        <dbReference type="PROSITE" id="PS51186"/>
    </source>
</evidence>
<dbReference type="KEGG" id="ftj:FTUN_6558"/>
<dbReference type="RefSeq" id="WP_171474027.1">
    <property type="nucleotide sequence ID" value="NZ_CP053452.2"/>
</dbReference>
<feature type="domain" description="N-acetyltransferase" evidence="1">
    <location>
        <begin position="21"/>
        <end position="165"/>
    </location>
</feature>
<dbReference type="InterPro" id="IPR006464">
    <property type="entry name" value="AcTrfase_RimI/Ard1"/>
</dbReference>
<proteinExistence type="predicted"/>
<dbReference type="Pfam" id="PF00583">
    <property type="entry name" value="Acetyltransf_1"/>
    <property type="match status" value="1"/>
</dbReference>
<protein>
    <submittedName>
        <fullName evidence="2">Ribosomal-protein-S18p-alanine acetyltransferase</fullName>
        <ecNumber evidence="2">2.3.1.267</ecNumber>
    </submittedName>
</protein>
<keyword evidence="3" id="KW-1185">Reference proteome</keyword>
<dbReference type="SUPFAM" id="SSF55729">
    <property type="entry name" value="Acyl-CoA N-acyltransferases (Nat)"/>
    <property type="match status" value="1"/>
</dbReference>
<dbReference type="NCBIfam" id="TIGR01575">
    <property type="entry name" value="rimI"/>
    <property type="match status" value="1"/>
</dbReference>
<name>A0A6M5Z0I5_9BACT</name>
<dbReference type="InterPro" id="IPR016181">
    <property type="entry name" value="Acyl_CoA_acyltransferase"/>
</dbReference>
<dbReference type="InterPro" id="IPR000182">
    <property type="entry name" value="GNAT_dom"/>
</dbReference>
<keyword evidence="2" id="KW-0808">Transferase</keyword>
<dbReference type="EC" id="2.3.1.267" evidence="2"/>
<gene>
    <name evidence="2" type="ORF">FTUN_6558</name>
</gene>
<dbReference type="EMBL" id="CP053452">
    <property type="protein sequence ID" value="QJW98963.1"/>
    <property type="molecule type" value="Genomic_DNA"/>
</dbReference>
<evidence type="ECO:0000313" key="3">
    <source>
        <dbReference type="Proteomes" id="UP000503447"/>
    </source>
</evidence>
<accession>A0A6M5Z0I5</accession>
<evidence type="ECO:0000313" key="2">
    <source>
        <dbReference type="EMBL" id="QJW98963.1"/>
    </source>
</evidence>
<sequence length="186" mass="21476">MSTGRATRREMDRGVADGSALHIRWMIRRDMPDIMGIELASFEYAWTEDDFLRCLRQRNCIGMVAERGDTIIGFMIYELHRTRLHVLNFAVHPSVRRTGIGGLMVSKLIYKLCSHRRQKISLAVREGNTGAQLFFRAHRFKAARVLRGYYEDSGEDAYQMEYRPAEPEWAAFGGAPVNRIAQFEEN</sequence>